<keyword evidence="6 8" id="KW-1133">Transmembrane helix</keyword>
<feature type="transmembrane region" description="Helical" evidence="8">
    <location>
        <begin position="34"/>
        <end position="55"/>
    </location>
</feature>
<evidence type="ECO:0000256" key="8">
    <source>
        <dbReference type="SAM" id="Phobius"/>
    </source>
</evidence>
<comment type="subcellular location">
    <subcellularLocation>
        <location evidence="1">Cell membrane</location>
        <topology evidence="1">Multi-pass membrane protein</topology>
    </subcellularLocation>
</comment>
<dbReference type="EMBL" id="JBHTIR010000431">
    <property type="protein sequence ID" value="MFD0851397.1"/>
    <property type="molecule type" value="Genomic_DNA"/>
</dbReference>
<keyword evidence="7 8" id="KW-0472">Membrane</keyword>
<keyword evidence="4" id="KW-0997">Cell inner membrane</keyword>
<evidence type="ECO:0000256" key="5">
    <source>
        <dbReference type="ARBA" id="ARBA00022692"/>
    </source>
</evidence>
<organism evidence="9 10">
    <name type="scientific">Actinomadura adrarensis</name>
    <dbReference type="NCBI Taxonomy" id="1819600"/>
    <lineage>
        <taxon>Bacteria</taxon>
        <taxon>Bacillati</taxon>
        <taxon>Actinomycetota</taxon>
        <taxon>Actinomycetes</taxon>
        <taxon>Streptosporangiales</taxon>
        <taxon>Thermomonosporaceae</taxon>
        <taxon>Actinomadura</taxon>
    </lineage>
</organism>
<evidence type="ECO:0000313" key="9">
    <source>
        <dbReference type="EMBL" id="MFD0851397.1"/>
    </source>
</evidence>
<dbReference type="PANTHER" id="PTHR32196:SF21">
    <property type="entry name" value="ABC TRANSPORTER PERMEASE PROTEIN YPHD-RELATED"/>
    <property type="match status" value="1"/>
</dbReference>
<evidence type="ECO:0000256" key="6">
    <source>
        <dbReference type="ARBA" id="ARBA00022989"/>
    </source>
</evidence>
<comment type="caution">
    <text evidence="9">The sequence shown here is derived from an EMBL/GenBank/DDBJ whole genome shotgun (WGS) entry which is preliminary data.</text>
</comment>
<evidence type="ECO:0000256" key="1">
    <source>
        <dbReference type="ARBA" id="ARBA00004651"/>
    </source>
</evidence>
<dbReference type="Pfam" id="PF02653">
    <property type="entry name" value="BPD_transp_2"/>
    <property type="match status" value="1"/>
</dbReference>
<dbReference type="Proteomes" id="UP001597083">
    <property type="component" value="Unassembled WGS sequence"/>
</dbReference>
<keyword evidence="2" id="KW-0813">Transport</keyword>
<reference evidence="10" key="1">
    <citation type="journal article" date="2019" name="Int. J. Syst. Evol. Microbiol.">
        <title>The Global Catalogue of Microorganisms (GCM) 10K type strain sequencing project: providing services to taxonomists for standard genome sequencing and annotation.</title>
        <authorList>
            <consortium name="The Broad Institute Genomics Platform"/>
            <consortium name="The Broad Institute Genome Sequencing Center for Infectious Disease"/>
            <person name="Wu L."/>
            <person name="Ma J."/>
        </authorList>
    </citation>
    <scope>NUCLEOTIDE SEQUENCE [LARGE SCALE GENOMIC DNA]</scope>
    <source>
        <strain evidence="10">JCM 31696</strain>
    </source>
</reference>
<evidence type="ECO:0000256" key="3">
    <source>
        <dbReference type="ARBA" id="ARBA00022475"/>
    </source>
</evidence>
<dbReference type="InterPro" id="IPR001851">
    <property type="entry name" value="ABC_transp_permease"/>
</dbReference>
<name>A0ABW3CBV6_9ACTN</name>
<sequence>MTSATTAPRGKRAGRPEPADSEILKLGQLFNKGFGGVGMLLILGFALSLSTDVFLTGTNLDNLGRQVSIYAILAVAQLMVILTAGIDLSVGAVVGLSGVVAAKVVFETAGGIHVVWAVLLALGVGGLVGLIIGLVVSVVKLPPFIVTLGMM</sequence>
<dbReference type="PANTHER" id="PTHR32196">
    <property type="entry name" value="ABC TRANSPORTER PERMEASE PROTEIN YPHD-RELATED-RELATED"/>
    <property type="match status" value="1"/>
</dbReference>
<evidence type="ECO:0000256" key="4">
    <source>
        <dbReference type="ARBA" id="ARBA00022519"/>
    </source>
</evidence>
<evidence type="ECO:0000256" key="2">
    <source>
        <dbReference type="ARBA" id="ARBA00022448"/>
    </source>
</evidence>
<proteinExistence type="predicted"/>
<evidence type="ECO:0000313" key="10">
    <source>
        <dbReference type="Proteomes" id="UP001597083"/>
    </source>
</evidence>
<evidence type="ECO:0000256" key="7">
    <source>
        <dbReference type="ARBA" id="ARBA00023136"/>
    </source>
</evidence>
<feature type="non-terminal residue" evidence="9">
    <location>
        <position position="151"/>
    </location>
</feature>
<accession>A0ABW3CBV6</accession>
<protein>
    <submittedName>
        <fullName evidence="9">ABC transporter permease</fullName>
    </submittedName>
</protein>
<feature type="transmembrane region" description="Helical" evidence="8">
    <location>
        <begin position="67"/>
        <end position="94"/>
    </location>
</feature>
<gene>
    <name evidence="9" type="ORF">ACFQ07_04165</name>
</gene>
<keyword evidence="10" id="KW-1185">Reference proteome</keyword>
<feature type="transmembrane region" description="Helical" evidence="8">
    <location>
        <begin position="114"/>
        <end position="141"/>
    </location>
</feature>
<keyword evidence="5 8" id="KW-0812">Transmembrane</keyword>
<keyword evidence="3" id="KW-1003">Cell membrane</keyword>